<proteinExistence type="predicted"/>
<evidence type="ECO:0000313" key="3">
    <source>
        <dbReference type="Proteomes" id="UP000238479"/>
    </source>
</evidence>
<feature type="region of interest" description="Disordered" evidence="1">
    <location>
        <begin position="1"/>
        <end position="96"/>
    </location>
</feature>
<feature type="compositionally biased region" description="Polar residues" evidence="1">
    <location>
        <begin position="241"/>
        <end position="253"/>
    </location>
</feature>
<feature type="compositionally biased region" description="Basic and acidic residues" evidence="1">
    <location>
        <begin position="379"/>
        <end position="393"/>
    </location>
</feature>
<reference evidence="2 3" key="1">
    <citation type="journal article" date="2018" name="Nat. Genet.">
        <title>The Rosa genome provides new insights in the design of modern roses.</title>
        <authorList>
            <person name="Bendahmane M."/>
        </authorList>
    </citation>
    <scope>NUCLEOTIDE SEQUENCE [LARGE SCALE GENOMIC DNA]</scope>
    <source>
        <strain evidence="3">cv. Old Blush</strain>
    </source>
</reference>
<feature type="compositionally biased region" description="Polar residues" evidence="1">
    <location>
        <begin position="410"/>
        <end position="431"/>
    </location>
</feature>
<feature type="region of interest" description="Disordered" evidence="1">
    <location>
        <begin position="114"/>
        <end position="431"/>
    </location>
</feature>
<organism evidence="2 3">
    <name type="scientific">Rosa chinensis</name>
    <name type="common">China rose</name>
    <dbReference type="NCBI Taxonomy" id="74649"/>
    <lineage>
        <taxon>Eukaryota</taxon>
        <taxon>Viridiplantae</taxon>
        <taxon>Streptophyta</taxon>
        <taxon>Embryophyta</taxon>
        <taxon>Tracheophyta</taxon>
        <taxon>Spermatophyta</taxon>
        <taxon>Magnoliopsida</taxon>
        <taxon>eudicotyledons</taxon>
        <taxon>Gunneridae</taxon>
        <taxon>Pentapetalae</taxon>
        <taxon>rosids</taxon>
        <taxon>fabids</taxon>
        <taxon>Rosales</taxon>
        <taxon>Rosaceae</taxon>
        <taxon>Rosoideae</taxon>
        <taxon>Rosoideae incertae sedis</taxon>
        <taxon>Rosa</taxon>
    </lineage>
</organism>
<evidence type="ECO:0000313" key="2">
    <source>
        <dbReference type="EMBL" id="PRQ46788.1"/>
    </source>
</evidence>
<dbReference type="STRING" id="74649.A0A2P6RK33"/>
<dbReference type="AlphaFoldDB" id="A0A2P6RK33"/>
<feature type="compositionally biased region" description="Polar residues" evidence="1">
    <location>
        <begin position="138"/>
        <end position="154"/>
    </location>
</feature>
<comment type="caution">
    <text evidence="2">The sequence shown here is derived from an EMBL/GenBank/DDBJ whole genome shotgun (WGS) entry which is preliminary data.</text>
</comment>
<feature type="compositionally biased region" description="Basic and acidic residues" evidence="1">
    <location>
        <begin position="80"/>
        <end position="93"/>
    </location>
</feature>
<keyword evidence="3" id="KW-1185">Reference proteome</keyword>
<feature type="compositionally biased region" description="Basic and acidic residues" evidence="1">
    <location>
        <begin position="1"/>
        <end position="15"/>
    </location>
</feature>
<dbReference type="Gramene" id="PRQ46788">
    <property type="protein sequence ID" value="PRQ46788"/>
    <property type="gene ID" value="RchiOBHm_Chr2g0092801"/>
</dbReference>
<feature type="compositionally biased region" description="Polar residues" evidence="1">
    <location>
        <begin position="269"/>
        <end position="279"/>
    </location>
</feature>
<gene>
    <name evidence="2" type="ORF">RchiOBHm_Chr2g0092801</name>
</gene>
<feature type="compositionally biased region" description="Low complexity" evidence="1">
    <location>
        <begin position="24"/>
        <end position="37"/>
    </location>
</feature>
<feature type="compositionally biased region" description="Polar residues" evidence="1">
    <location>
        <begin position="329"/>
        <end position="346"/>
    </location>
</feature>
<feature type="compositionally biased region" description="Low complexity" evidence="1">
    <location>
        <begin position="283"/>
        <end position="302"/>
    </location>
</feature>
<name>A0A2P6RK33_ROSCH</name>
<protein>
    <submittedName>
        <fullName evidence="2">Uncharacterized protein</fullName>
    </submittedName>
</protein>
<dbReference type="Proteomes" id="UP000238479">
    <property type="component" value="Chromosome 2"/>
</dbReference>
<sequence length="431" mass="47432">MLVLSKDSKFSHEKTVQSINSGKSQSASHRSLASSSSDEVHPERTPGIEYSVFSDKRFDDDELPGSEPSPRLKKSGLDTSAKDDLPQTVKDSEECSCVSDTDNELLAFGVLKGGLRNKGYRHPPYNRNPSGNAFLGKQITQDTPTVRTSDVSHTSIEEPYSRKGSTKLNKEQSTKTPVTHVTADDDSSEDELSHETLSSSRQDLYNQKSVSRVVHDDSSEDELSHETLSNSRQDLSHHKSVSQGKTSSTSAFFFNSEDSEAEEDVPIKISTTIARPSSKFSRRTQPSSSNSVRSSSIRTTVVPDAPRTSDYGKSSSRSSKDAETLPEPSRSQDWQRPIEQTSSYSIPESKKTGTSVNGNSSSRSSYSTETPPSASSQTKRSERLASQEWRRPVEQAAPKPIPESKRSSRVEISNSFAREESSNTTMTVRSE</sequence>
<feature type="compositionally biased region" description="Low complexity" evidence="1">
    <location>
        <begin position="352"/>
        <end position="373"/>
    </location>
</feature>
<feature type="compositionally biased region" description="Basic and acidic residues" evidence="1">
    <location>
        <begin position="213"/>
        <end position="225"/>
    </location>
</feature>
<accession>A0A2P6RK33</accession>
<evidence type="ECO:0000256" key="1">
    <source>
        <dbReference type="SAM" id="MobiDB-lite"/>
    </source>
</evidence>
<feature type="compositionally biased region" description="Polar residues" evidence="1">
    <location>
        <begin position="201"/>
        <end position="210"/>
    </location>
</feature>
<dbReference type="EMBL" id="PDCK01000040">
    <property type="protein sequence ID" value="PRQ46788.1"/>
    <property type="molecule type" value="Genomic_DNA"/>
</dbReference>